<keyword evidence="3" id="KW-0862">Zinc</keyword>
<evidence type="ECO:0000256" key="4">
    <source>
        <dbReference type="ARBA" id="ARBA00023015"/>
    </source>
</evidence>
<dbReference type="GO" id="GO:0000981">
    <property type="term" value="F:DNA-binding transcription factor activity, RNA polymerase II-specific"/>
    <property type="evidence" value="ECO:0007669"/>
    <property type="project" value="TreeGrafter"/>
</dbReference>
<dbReference type="GO" id="GO:0006351">
    <property type="term" value="P:DNA-templated transcription"/>
    <property type="evidence" value="ECO:0007669"/>
    <property type="project" value="InterPro"/>
</dbReference>
<name>A0A0B7K3G1_BIOOC</name>
<feature type="region of interest" description="Disordered" evidence="8">
    <location>
        <begin position="663"/>
        <end position="694"/>
    </location>
</feature>
<protein>
    <recommendedName>
        <fullName evidence="9">Xylanolytic transcriptional activator regulatory domain-containing protein</fullName>
    </recommendedName>
</protein>
<dbReference type="PANTHER" id="PTHR47782">
    <property type="entry name" value="ZN(II)2CYS6 TRANSCRIPTION FACTOR (EUROFUNG)-RELATED"/>
    <property type="match status" value="1"/>
</dbReference>
<dbReference type="GO" id="GO:0043565">
    <property type="term" value="F:sequence-specific DNA binding"/>
    <property type="evidence" value="ECO:0007669"/>
    <property type="project" value="TreeGrafter"/>
</dbReference>
<evidence type="ECO:0000313" key="10">
    <source>
        <dbReference type="EMBL" id="CEO51724.1"/>
    </source>
</evidence>
<reference evidence="10" key="1">
    <citation type="submission" date="2015-01" db="EMBL/GenBank/DDBJ databases">
        <authorList>
            <person name="Durling Mikael"/>
        </authorList>
    </citation>
    <scope>NUCLEOTIDE SEQUENCE</scope>
</reference>
<evidence type="ECO:0000256" key="1">
    <source>
        <dbReference type="ARBA" id="ARBA00004123"/>
    </source>
</evidence>
<dbReference type="AlphaFoldDB" id="A0A0B7K3G1"/>
<dbReference type="InterPro" id="IPR052202">
    <property type="entry name" value="Yeast_MetPath_Reg"/>
</dbReference>
<dbReference type="InterPro" id="IPR007219">
    <property type="entry name" value="XnlR_reg_dom"/>
</dbReference>
<dbReference type="GO" id="GO:0005634">
    <property type="term" value="C:nucleus"/>
    <property type="evidence" value="ECO:0007669"/>
    <property type="project" value="UniProtKB-SubCell"/>
</dbReference>
<keyword evidence="2" id="KW-0479">Metal-binding</keyword>
<keyword evidence="5" id="KW-0238">DNA-binding</keyword>
<dbReference type="GO" id="GO:0045944">
    <property type="term" value="P:positive regulation of transcription by RNA polymerase II"/>
    <property type="evidence" value="ECO:0007669"/>
    <property type="project" value="TreeGrafter"/>
</dbReference>
<dbReference type="SMART" id="SM00906">
    <property type="entry name" value="Fungal_trans"/>
    <property type="match status" value="1"/>
</dbReference>
<evidence type="ECO:0000259" key="9">
    <source>
        <dbReference type="SMART" id="SM00906"/>
    </source>
</evidence>
<feature type="domain" description="Xylanolytic transcriptional activator regulatory" evidence="9">
    <location>
        <begin position="352"/>
        <end position="425"/>
    </location>
</feature>
<keyword evidence="6" id="KW-0804">Transcription</keyword>
<feature type="region of interest" description="Disordered" evidence="8">
    <location>
        <begin position="125"/>
        <end position="158"/>
    </location>
</feature>
<evidence type="ECO:0000256" key="8">
    <source>
        <dbReference type="SAM" id="MobiDB-lite"/>
    </source>
</evidence>
<gene>
    <name evidence="10" type="ORF">BN869_000007783_1</name>
</gene>
<keyword evidence="4" id="KW-0805">Transcription regulation</keyword>
<dbReference type="GO" id="GO:0008270">
    <property type="term" value="F:zinc ion binding"/>
    <property type="evidence" value="ECO:0007669"/>
    <property type="project" value="InterPro"/>
</dbReference>
<evidence type="ECO:0000256" key="6">
    <source>
        <dbReference type="ARBA" id="ARBA00023163"/>
    </source>
</evidence>
<evidence type="ECO:0000256" key="3">
    <source>
        <dbReference type="ARBA" id="ARBA00022833"/>
    </source>
</evidence>
<dbReference type="CDD" id="cd12148">
    <property type="entry name" value="fungal_TF_MHR"/>
    <property type="match status" value="1"/>
</dbReference>
<keyword evidence="7" id="KW-0539">Nucleus</keyword>
<evidence type="ECO:0000256" key="7">
    <source>
        <dbReference type="ARBA" id="ARBA00023242"/>
    </source>
</evidence>
<organism evidence="10">
    <name type="scientific">Bionectria ochroleuca</name>
    <name type="common">Gliocladium roseum</name>
    <dbReference type="NCBI Taxonomy" id="29856"/>
    <lineage>
        <taxon>Eukaryota</taxon>
        <taxon>Fungi</taxon>
        <taxon>Dikarya</taxon>
        <taxon>Ascomycota</taxon>
        <taxon>Pezizomycotina</taxon>
        <taxon>Sordariomycetes</taxon>
        <taxon>Hypocreomycetidae</taxon>
        <taxon>Hypocreales</taxon>
        <taxon>Bionectriaceae</taxon>
        <taxon>Clonostachys</taxon>
    </lineage>
</organism>
<dbReference type="EMBL" id="CDPU01000024">
    <property type="protein sequence ID" value="CEO51724.1"/>
    <property type="molecule type" value="Genomic_DNA"/>
</dbReference>
<sequence length="760" mass="84785">MLGLDYLIRLVRDTENGIGRHITEAHSLYSSPGLPSKCCVMESHLLANRHGHRHHPGQTLRHVSVATSGKSDAIGDYQLCEAAGVECVGYDSVSKRQIPRSLETLVASLQLKLQQHGIECPELGTESQYSIPRPHPSEPIAQPSSSPAYPLPDSNFATSPTKSNAAAKTLIDVQKLLRLSTAPEPIFSKMLISGLLKSPKPTPTMPVISPHDIILEKQFDRTPSPRPLPDRKSADYFVNMFFQYVNFSVPMLHEPTLRAKLDCLYSETTLEDDGINVDRQLDKFFVNMVFSVGLLAVHKQDSPRIPIALCEQYCQTALLALEAVPFPRTVEGVQALTLLAQYSYLHPAEYGGWNTIGMALQLAVELGLHQDPCSEDLDCLTLDMMRRSFWAAYSMDRSAAIAIGRPKYLSDGFITAKYPSDADDEYITTGSATQPEGIPRGKKRYCIHWLRYRQLQSEIHTVLYERMPSLYSQVDYARWQNTMAEEIRSWYNAVLQESRPSEIGSSNIAPPEILELAFQLALMLIYRPSPNNPAPSDPALSALATCSMEVNQLYKRFFRENKVRFYWHAVENVFNAGTSLIYAYAHSAAVREQYSRRSLDAAIHSTSSVLWAMVEHFPAFKGRRDAFEVIASKTLADFGEHNATEGSSLASHASFPPANVEYRDGKMTMSHSNNKAGLGASQVDEESDSPRHNNPFGTGRILLGDEEEASYLALPVNMGGPDMHSSDLSMLNAEAFDIDENLDFDKVSTNWDEMTYATWL</sequence>
<proteinExistence type="predicted"/>
<dbReference type="Pfam" id="PF04082">
    <property type="entry name" value="Fungal_trans"/>
    <property type="match status" value="1"/>
</dbReference>
<comment type="subcellular location">
    <subcellularLocation>
        <location evidence="1">Nucleus</location>
    </subcellularLocation>
</comment>
<dbReference type="PANTHER" id="PTHR47782:SF1">
    <property type="entry name" value="PYRIMIDINE PATHWAY REGULATORY PROTEIN 1"/>
    <property type="match status" value="1"/>
</dbReference>
<accession>A0A0B7K3G1</accession>
<evidence type="ECO:0000256" key="2">
    <source>
        <dbReference type="ARBA" id="ARBA00022723"/>
    </source>
</evidence>
<feature type="non-terminal residue" evidence="10">
    <location>
        <position position="760"/>
    </location>
</feature>
<evidence type="ECO:0000256" key="5">
    <source>
        <dbReference type="ARBA" id="ARBA00023125"/>
    </source>
</evidence>